<keyword evidence="1" id="KW-0698">rRNA processing</keyword>
<proteinExistence type="inferred from homology"/>
<feature type="binding site" evidence="1">
    <location>
        <begin position="145"/>
        <end position="146"/>
    </location>
    <ligand>
        <name>S-adenosyl-L-methionine</name>
        <dbReference type="ChEBI" id="CHEBI:59789"/>
    </ligand>
</feature>
<feature type="site" description="Interaction with substrate rRNA" evidence="1">
    <location>
        <position position="4"/>
    </location>
</feature>
<evidence type="ECO:0000256" key="1">
    <source>
        <dbReference type="HAMAP-Rule" id="MF_00934"/>
    </source>
</evidence>
<dbReference type="GO" id="GO:0036307">
    <property type="term" value="F:23S rRNA (adenine(2030)-N(6))-methyltransferase activity"/>
    <property type="evidence" value="ECO:0007669"/>
    <property type="project" value="UniProtKB-UniRule"/>
</dbReference>
<evidence type="ECO:0000313" key="2">
    <source>
        <dbReference type="EMBL" id="TXH77556.1"/>
    </source>
</evidence>
<sequence>MLSYRHAFHAGNHADVLKHFVLVQLLEYFNQKDKPYWYIDTHAGAGCYALDEAFARKNAEFEEGVARLLGRKDVPSEVKSYLKVVRELNNNSGKLRLYPGSPCCAAPLLRADDRMRLFELHPADRQLLQKTFEEHGSKAIVLEQDGFTGINAFLPPPTRRALVLIDPPYEVKTDYRTVVSMVKESLRRFPTGTYMVWYPRLHSMQSRELPEKLKRLPGISWLHVSMDVHKPAEDGFGMHGSGLFIINPPWTLPATLKKVMPWLVEVLGQDEGASFKLESEIA</sequence>
<feature type="binding site" evidence="1">
    <location>
        <position position="42"/>
    </location>
    <ligand>
        <name>S-adenosyl-L-methionine</name>
        <dbReference type="ChEBI" id="CHEBI:59789"/>
    </ligand>
</feature>
<dbReference type="InterPro" id="IPR007473">
    <property type="entry name" value="RlmJ"/>
</dbReference>
<dbReference type="AlphaFoldDB" id="A0A5C7S3K9"/>
<dbReference type="EC" id="2.1.1.266" evidence="1"/>
<name>A0A5C7S3K9_THASP</name>
<comment type="caution">
    <text evidence="2">The sequence shown here is derived from an EMBL/GenBank/DDBJ whole genome shotgun (WGS) entry which is preliminary data.</text>
</comment>
<feature type="binding site" evidence="1">
    <location>
        <position position="119"/>
    </location>
    <ligand>
        <name>S-adenosyl-L-methionine</name>
        <dbReference type="ChEBI" id="CHEBI:59789"/>
    </ligand>
</feature>
<feature type="active site" description="Proton acceptor" evidence="1">
    <location>
        <position position="166"/>
    </location>
</feature>
<dbReference type="Pfam" id="PF04378">
    <property type="entry name" value="RsmJ"/>
    <property type="match status" value="1"/>
</dbReference>
<dbReference type="HAMAP" id="MF_00934">
    <property type="entry name" value="23SrRNA_methyltr_J"/>
    <property type="match status" value="1"/>
</dbReference>
<dbReference type="RefSeq" id="WP_276663174.1">
    <property type="nucleotide sequence ID" value="NZ_SSFD01000418.1"/>
</dbReference>
<organism evidence="2 3">
    <name type="scientific">Thauera aminoaromatica</name>
    <dbReference type="NCBI Taxonomy" id="164330"/>
    <lineage>
        <taxon>Bacteria</taxon>
        <taxon>Pseudomonadati</taxon>
        <taxon>Pseudomonadota</taxon>
        <taxon>Betaproteobacteria</taxon>
        <taxon>Rhodocyclales</taxon>
        <taxon>Zoogloeaceae</taxon>
        <taxon>Thauera</taxon>
    </lineage>
</organism>
<dbReference type="GO" id="GO:0003723">
    <property type="term" value="F:RNA binding"/>
    <property type="evidence" value="ECO:0007669"/>
    <property type="project" value="UniProtKB-UniRule"/>
</dbReference>
<evidence type="ECO:0000313" key="3">
    <source>
        <dbReference type="Proteomes" id="UP000321192"/>
    </source>
</evidence>
<dbReference type="SUPFAM" id="SSF53335">
    <property type="entry name" value="S-adenosyl-L-methionine-dependent methyltransferases"/>
    <property type="match status" value="1"/>
</dbReference>
<comment type="catalytic activity">
    <reaction evidence="1">
        <text>adenosine(2030) in 23S rRNA + S-adenosyl-L-methionine = N(6)-methyladenosine(2030) in 23S rRNA + S-adenosyl-L-homocysteine + H(+)</text>
        <dbReference type="Rhea" id="RHEA:43736"/>
        <dbReference type="Rhea" id="RHEA-COMP:10668"/>
        <dbReference type="Rhea" id="RHEA-COMP:10669"/>
        <dbReference type="ChEBI" id="CHEBI:15378"/>
        <dbReference type="ChEBI" id="CHEBI:57856"/>
        <dbReference type="ChEBI" id="CHEBI:59789"/>
        <dbReference type="ChEBI" id="CHEBI:74411"/>
        <dbReference type="ChEBI" id="CHEBI:74449"/>
        <dbReference type="EC" id="2.1.1.266"/>
    </reaction>
</comment>
<comment type="similarity">
    <text evidence="1">Belongs to the RlmJ family.</text>
</comment>
<reference evidence="2 3" key="1">
    <citation type="submission" date="2018-09" db="EMBL/GenBank/DDBJ databases">
        <title>Metagenome Assembled Genomes from an Advanced Water Purification Facility.</title>
        <authorList>
            <person name="Stamps B.W."/>
            <person name="Spear J.R."/>
        </authorList>
    </citation>
    <scope>NUCLEOTIDE SEQUENCE [LARGE SCALE GENOMIC DNA]</scope>
    <source>
        <strain evidence="2">Bin_27_1</strain>
    </source>
</reference>
<dbReference type="Gene3D" id="3.40.50.150">
    <property type="entry name" value="Vaccinia Virus protein VP39"/>
    <property type="match status" value="1"/>
</dbReference>
<feature type="binding site" evidence="1">
    <location>
        <position position="19"/>
    </location>
    <ligand>
        <name>S-adenosyl-L-methionine</name>
        <dbReference type="ChEBI" id="CHEBI:59789"/>
    </ligand>
</feature>
<feature type="binding site" evidence="1">
    <location>
        <position position="101"/>
    </location>
    <ligand>
        <name>S-adenosyl-L-methionine</name>
        <dbReference type="ChEBI" id="CHEBI:59789"/>
    </ligand>
</feature>
<keyword evidence="1" id="KW-0694">RNA-binding</keyword>
<dbReference type="InterPro" id="IPR029063">
    <property type="entry name" value="SAM-dependent_MTases_sf"/>
</dbReference>
<dbReference type="EMBL" id="SSFD01000418">
    <property type="protein sequence ID" value="TXH77556.1"/>
    <property type="molecule type" value="Genomic_DNA"/>
</dbReference>
<comment type="function">
    <text evidence="1">Specifically methylates the adenine in position 2030 of 23S rRNA.</text>
</comment>
<accession>A0A5C7S3K9</accession>
<gene>
    <name evidence="1" type="primary">rlmJ</name>
    <name evidence="2" type="ORF">E6Q80_24540</name>
</gene>
<dbReference type="Proteomes" id="UP000321192">
    <property type="component" value="Unassembled WGS sequence"/>
</dbReference>
<protein>
    <recommendedName>
        <fullName evidence="1">Ribosomal RNA large subunit methyltransferase J</fullName>
        <ecNumber evidence="1">2.1.1.266</ecNumber>
    </recommendedName>
    <alternativeName>
        <fullName evidence="1">23S rRNA (adenine(2030)-N6)-methyltransferase</fullName>
    </alternativeName>
    <alternativeName>
        <fullName evidence="1">23S rRNA m6A2030 methyltransferase</fullName>
    </alternativeName>
</protein>
<keyword evidence="1" id="KW-0949">S-adenosyl-L-methionine</keyword>
<comment type="subunit">
    <text evidence="1">Monomer.</text>
</comment>
<dbReference type="GO" id="GO:0005829">
    <property type="term" value="C:cytosol"/>
    <property type="evidence" value="ECO:0007669"/>
    <property type="project" value="TreeGrafter"/>
</dbReference>
<keyword evidence="1 2" id="KW-0808">Transferase</keyword>
<dbReference type="PANTHER" id="PTHR37426">
    <property type="entry name" value="RIBOSOMAL RNA LARGE SUBUNIT METHYLTRANSFERASE J"/>
    <property type="match status" value="1"/>
</dbReference>
<dbReference type="PANTHER" id="PTHR37426:SF1">
    <property type="entry name" value="RIBOSOMAL RNA LARGE SUBUNIT METHYLTRANSFERASE J"/>
    <property type="match status" value="1"/>
</dbReference>
<feature type="binding site" evidence="1">
    <location>
        <position position="166"/>
    </location>
    <ligand>
        <name>S-adenosyl-L-methionine</name>
        <dbReference type="ChEBI" id="CHEBI:59789"/>
    </ligand>
</feature>
<keyword evidence="1 2" id="KW-0489">Methyltransferase</keyword>
<dbReference type="GO" id="GO:0070475">
    <property type="term" value="P:rRNA base methylation"/>
    <property type="evidence" value="ECO:0007669"/>
    <property type="project" value="UniProtKB-UniRule"/>
</dbReference>